<gene>
    <name evidence="1" type="ORF">Aca07nite_02950</name>
</gene>
<dbReference type="EMBL" id="BOMF01000002">
    <property type="protein sequence ID" value="GID43020.1"/>
    <property type="molecule type" value="Genomic_DNA"/>
</dbReference>
<name>A0ABQ3W9P8_9ACTN</name>
<accession>A0ABQ3W9P8</accession>
<comment type="caution">
    <text evidence="1">The sequence shown here is derived from an EMBL/GenBank/DDBJ whole genome shotgun (WGS) entry which is preliminary data.</text>
</comment>
<organism evidence="1">
    <name type="scientific">Actinoplanes campanulatus</name>
    <dbReference type="NCBI Taxonomy" id="113559"/>
    <lineage>
        <taxon>Bacteria</taxon>
        <taxon>Bacillati</taxon>
        <taxon>Actinomycetota</taxon>
        <taxon>Actinomycetes</taxon>
        <taxon>Micromonosporales</taxon>
        <taxon>Micromonosporaceae</taxon>
        <taxon>Actinoplanes</taxon>
    </lineage>
</organism>
<protein>
    <submittedName>
        <fullName evidence="1">Uncharacterized protein</fullName>
    </submittedName>
</protein>
<sequence length="69" mass="7744">MAGFFVPIRISCRRLGARGAVTRETVEVSLPARHLLQSVRKSRQWWWISEITRSMAALPAAVAAPVRMP</sequence>
<evidence type="ECO:0000313" key="1">
    <source>
        <dbReference type="EMBL" id="GID43020.1"/>
    </source>
</evidence>
<reference evidence="1" key="1">
    <citation type="submission" date="2021-01" db="EMBL/GenBank/DDBJ databases">
        <title>Whole genome shotgun sequence of Actinoplanes capillaceus NBRC 16408.</title>
        <authorList>
            <person name="Komaki H."/>
            <person name="Tamura T."/>
        </authorList>
    </citation>
    <scope>NUCLEOTIDE SEQUENCE [LARGE SCALE GENOMIC DNA]</scope>
    <source>
        <strain evidence="1">NBRC 16408</strain>
    </source>
</reference>
<proteinExistence type="predicted"/>